<dbReference type="OMA" id="NAPQWAN"/>
<dbReference type="EMBL" id="JH767142">
    <property type="protein sequence ID" value="EQC38043.1"/>
    <property type="molecule type" value="Genomic_DNA"/>
</dbReference>
<dbReference type="AlphaFoldDB" id="T0RZT9"/>
<keyword evidence="5" id="KW-1185">Reference proteome</keyword>
<proteinExistence type="predicted"/>
<evidence type="ECO:0000256" key="2">
    <source>
        <dbReference type="SAM" id="Phobius"/>
    </source>
</evidence>
<organism evidence="4 5">
    <name type="scientific">Saprolegnia diclina (strain VS20)</name>
    <dbReference type="NCBI Taxonomy" id="1156394"/>
    <lineage>
        <taxon>Eukaryota</taxon>
        <taxon>Sar</taxon>
        <taxon>Stramenopiles</taxon>
        <taxon>Oomycota</taxon>
        <taxon>Saprolegniomycetes</taxon>
        <taxon>Saprolegniales</taxon>
        <taxon>Saprolegniaceae</taxon>
        <taxon>Saprolegnia</taxon>
    </lineage>
</organism>
<dbReference type="PANTHER" id="PTHR31836:SF21">
    <property type="entry name" value="EXPANSIN-LIKE PROTEIN 7"/>
    <property type="match status" value="1"/>
</dbReference>
<dbReference type="OrthoDB" id="406505at2759"/>
<dbReference type="VEuPathDB" id="FungiDB:SDRG_04473"/>
<dbReference type="Pfam" id="PF03330">
    <property type="entry name" value="DPBB_1"/>
    <property type="match status" value="1"/>
</dbReference>
<dbReference type="InterPro" id="IPR036908">
    <property type="entry name" value="RlpA-like_sf"/>
</dbReference>
<protein>
    <recommendedName>
        <fullName evidence="3">Expansin-like EG45 domain-containing protein</fullName>
    </recommendedName>
</protein>
<feature type="transmembrane region" description="Helical" evidence="2">
    <location>
        <begin position="225"/>
        <end position="245"/>
    </location>
</feature>
<dbReference type="Gene3D" id="2.40.40.10">
    <property type="entry name" value="RlpA-like domain"/>
    <property type="match status" value="1"/>
</dbReference>
<sequence>METFEGDGTSYVLSAPRHGNCNLMWTPPLATTNYAALNAPQWANLAHCGRCARVRCIDSRCNSTASALVMLVDQCPECKHGDLDLSPKVFREITGQDATRLQVAWSFERCPVEDTRAHVCLKNGANPFWMAVQPVNVDTGVQRVRVNGFVTEMLSSCYYFRAIAGSAQIPLANMDVELTFLNGSTMHILIPSITAASCTNGYHESLDNPNPNVQMAPSGSGSSSVLLPLLLVAAVLGVLAALYVAHRVRRRRLAQQQQASFRLVLPIEEAEEAVL</sequence>
<dbReference type="RefSeq" id="XP_008608370.1">
    <property type="nucleotide sequence ID" value="XM_008610148.1"/>
</dbReference>
<dbReference type="eggNOG" id="ENOG502SCR3">
    <property type="taxonomic scope" value="Eukaryota"/>
</dbReference>
<dbReference type="Gene3D" id="2.60.40.760">
    <property type="entry name" value="Expansin, cellulose-binding-like domain"/>
    <property type="match status" value="1"/>
</dbReference>
<dbReference type="InterPro" id="IPR009009">
    <property type="entry name" value="RlpA-like_DPBB"/>
</dbReference>
<dbReference type="PANTHER" id="PTHR31836">
    <property type="match status" value="1"/>
</dbReference>
<evidence type="ECO:0000313" key="4">
    <source>
        <dbReference type="EMBL" id="EQC38043.1"/>
    </source>
</evidence>
<dbReference type="Proteomes" id="UP000030762">
    <property type="component" value="Unassembled WGS sequence"/>
</dbReference>
<evidence type="ECO:0000259" key="3">
    <source>
        <dbReference type="PROSITE" id="PS50842"/>
    </source>
</evidence>
<dbReference type="InterPro" id="IPR036749">
    <property type="entry name" value="Expansin_CBD_sf"/>
</dbReference>
<name>T0RZT9_SAPDV</name>
<evidence type="ECO:0000256" key="1">
    <source>
        <dbReference type="ARBA" id="ARBA00022729"/>
    </source>
</evidence>
<keyword evidence="2" id="KW-0472">Membrane</keyword>
<dbReference type="InParanoid" id="T0RZT9"/>
<dbReference type="SUPFAM" id="SSF50685">
    <property type="entry name" value="Barwin-like endoglucanases"/>
    <property type="match status" value="1"/>
</dbReference>
<gene>
    <name evidence="4" type="ORF">SDRG_04473</name>
</gene>
<evidence type="ECO:0000313" key="5">
    <source>
        <dbReference type="Proteomes" id="UP000030762"/>
    </source>
</evidence>
<reference evidence="4 5" key="1">
    <citation type="submission" date="2012-04" db="EMBL/GenBank/DDBJ databases">
        <title>The Genome Sequence of Saprolegnia declina VS20.</title>
        <authorList>
            <consortium name="The Broad Institute Genome Sequencing Platform"/>
            <person name="Russ C."/>
            <person name="Nusbaum C."/>
            <person name="Tyler B."/>
            <person name="van West P."/>
            <person name="Dieguez-Uribeondo J."/>
            <person name="de Bruijn I."/>
            <person name="Tripathy S."/>
            <person name="Jiang R."/>
            <person name="Young S.K."/>
            <person name="Zeng Q."/>
            <person name="Gargeya S."/>
            <person name="Fitzgerald M."/>
            <person name="Haas B."/>
            <person name="Abouelleil A."/>
            <person name="Alvarado L."/>
            <person name="Arachchi H.M."/>
            <person name="Berlin A."/>
            <person name="Chapman S.B."/>
            <person name="Goldberg J."/>
            <person name="Griggs A."/>
            <person name="Gujja S."/>
            <person name="Hansen M."/>
            <person name="Howarth C."/>
            <person name="Imamovic A."/>
            <person name="Larimer J."/>
            <person name="McCowen C."/>
            <person name="Montmayeur A."/>
            <person name="Murphy C."/>
            <person name="Neiman D."/>
            <person name="Pearson M."/>
            <person name="Priest M."/>
            <person name="Roberts A."/>
            <person name="Saif S."/>
            <person name="Shea T."/>
            <person name="Sisk P."/>
            <person name="Sykes S."/>
            <person name="Wortman J."/>
            <person name="Nusbaum C."/>
            <person name="Birren B."/>
        </authorList>
    </citation>
    <scope>NUCLEOTIDE SEQUENCE [LARGE SCALE GENOMIC DNA]</scope>
    <source>
        <strain evidence="4 5">VS20</strain>
    </source>
</reference>
<dbReference type="GeneID" id="19945200"/>
<dbReference type="PROSITE" id="PS50842">
    <property type="entry name" value="EXPANSIN_EG45"/>
    <property type="match status" value="1"/>
</dbReference>
<dbReference type="InterPro" id="IPR007112">
    <property type="entry name" value="Expansin/allergen_DPBB_dom"/>
</dbReference>
<keyword evidence="1" id="KW-0732">Signal</keyword>
<keyword evidence="2" id="KW-0812">Transmembrane</keyword>
<dbReference type="STRING" id="1156394.T0RZT9"/>
<dbReference type="CDD" id="cd22271">
    <property type="entry name" value="DPBB_EXP_N-like"/>
    <property type="match status" value="1"/>
</dbReference>
<feature type="domain" description="Expansin-like EG45" evidence="3">
    <location>
        <begin position="13"/>
        <end position="115"/>
    </location>
</feature>
<accession>T0RZT9</accession>
<keyword evidence="2" id="KW-1133">Transmembrane helix</keyword>
<dbReference type="InterPro" id="IPR051477">
    <property type="entry name" value="Expansin_CellWall"/>
</dbReference>